<feature type="region of interest" description="Disordered" evidence="1">
    <location>
        <begin position="1"/>
        <end position="25"/>
    </location>
</feature>
<keyword evidence="3" id="KW-1185">Reference proteome</keyword>
<accession>A0ABP9GIQ2</accession>
<gene>
    <name evidence="2" type="ORF">GCM10023224_23090</name>
</gene>
<sequence>MRRPPGRAGRRGARRTPAYPAFGDRPPVLQPLFGGGPVAAAAIPLIVEFGPAPLPAASPRAGLPPAPPRGPR</sequence>
<evidence type="ECO:0000256" key="1">
    <source>
        <dbReference type="SAM" id="MobiDB-lite"/>
    </source>
</evidence>
<feature type="compositionally biased region" description="Basic residues" evidence="1">
    <location>
        <begin position="1"/>
        <end position="14"/>
    </location>
</feature>
<dbReference type="Proteomes" id="UP001499993">
    <property type="component" value="Unassembled WGS sequence"/>
</dbReference>
<name>A0ABP9GIQ2_9ACTN</name>
<evidence type="ECO:0000313" key="3">
    <source>
        <dbReference type="Proteomes" id="UP001499993"/>
    </source>
</evidence>
<evidence type="ECO:0000313" key="2">
    <source>
        <dbReference type="EMBL" id="GAA4940727.1"/>
    </source>
</evidence>
<protein>
    <submittedName>
        <fullName evidence="2">Uncharacterized protein</fullName>
    </submittedName>
</protein>
<proteinExistence type="predicted"/>
<comment type="caution">
    <text evidence="2">The sequence shown here is derived from an EMBL/GenBank/DDBJ whole genome shotgun (WGS) entry which is preliminary data.</text>
</comment>
<organism evidence="2 3">
    <name type="scientific">Streptomonospora halophila</name>
    <dbReference type="NCBI Taxonomy" id="427369"/>
    <lineage>
        <taxon>Bacteria</taxon>
        <taxon>Bacillati</taxon>
        <taxon>Actinomycetota</taxon>
        <taxon>Actinomycetes</taxon>
        <taxon>Streptosporangiales</taxon>
        <taxon>Nocardiopsidaceae</taxon>
        <taxon>Streptomonospora</taxon>
    </lineage>
</organism>
<reference evidence="3" key="1">
    <citation type="journal article" date="2019" name="Int. J. Syst. Evol. Microbiol.">
        <title>The Global Catalogue of Microorganisms (GCM) 10K type strain sequencing project: providing services to taxonomists for standard genome sequencing and annotation.</title>
        <authorList>
            <consortium name="The Broad Institute Genomics Platform"/>
            <consortium name="The Broad Institute Genome Sequencing Center for Infectious Disease"/>
            <person name="Wu L."/>
            <person name="Ma J."/>
        </authorList>
    </citation>
    <scope>NUCLEOTIDE SEQUENCE [LARGE SCALE GENOMIC DNA]</scope>
    <source>
        <strain evidence="3">JCM 18123</strain>
    </source>
</reference>
<dbReference type="EMBL" id="BAABIK010000011">
    <property type="protein sequence ID" value="GAA4940727.1"/>
    <property type="molecule type" value="Genomic_DNA"/>
</dbReference>